<dbReference type="RefSeq" id="WP_122151221.1">
    <property type="nucleotide sequence ID" value="NZ_RFFI01000173.1"/>
</dbReference>
<dbReference type="Gene3D" id="3.40.630.30">
    <property type="match status" value="1"/>
</dbReference>
<proteinExistence type="predicted"/>
<feature type="domain" description="N-acetyltransferase" evidence="1">
    <location>
        <begin position="1"/>
        <end position="71"/>
    </location>
</feature>
<keyword evidence="3" id="KW-1185">Reference proteome</keyword>
<organism evidence="2 3">
    <name type="scientific">Cellulomonas triticagri</name>
    <dbReference type="NCBI Taxonomy" id="2483352"/>
    <lineage>
        <taxon>Bacteria</taxon>
        <taxon>Bacillati</taxon>
        <taxon>Actinomycetota</taxon>
        <taxon>Actinomycetes</taxon>
        <taxon>Micrococcales</taxon>
        <taxon>Cellulomonadaceae</taxon>
        <taxon>Cellulomonas</taxon>
    </lineage>
</organism>
<dbReference type="Proteomes" id="UP000269289">
    <property type="component" value="Unassembled WGS sequence"/>
</dbReference>
<evidence type="ECO:0000259" key="1">
    <source>
        <dbReference type="PROSITE" id="PS51186"/>
    </source>
</evidence>
<dbReference type="PROSITE" id="PS51186">
    <property type="entry name" value="GNAT"/>
    <property type="match status" value="1"/>
</dbReference>
<keyword evidence="2" id="KW-0808">Transferase</keyword>
<protein>
    <submittedName>
        <fullName evidence="2">GNAT family N-acetyltransferase</fullName>
    </submittedName>
</protein>
<accession>A0A3M2IUD5</accession>
<comment type="caution">
    <text evidence="2">The sequence shown here is derived from an EMBL/GenBank/DDBJ whole genome shotgun (WGS) entry which is preliminary data.</text>
</comment>
<dbReference type="InterPro" id="IPR000182">
    <property type="entry name" value="GNAT_dom"/>
</dbReference>
<sequence length="71" mass="7696">GSAHLHGLGVRPGGRGRGFGAALTAGAVRALLAGGRDWVSLGMWDDNDGARRLYHRLGFRTGHRLTTFRRR</sequence>
<evidence type="ECO:0000313" key="3">
    <source>
        <dbReference type="Proteomes" id="UP000269289"/>
    </source>
</evidence>
<dbReference type="OrthoDB" id="5143160at2"/>
<dbReference type="EMBL" id="RFFI01000173">
    <property type="protein sequence ID" value="RMI03531.1"/>
    <property type="molecule type" value="Genomic_DNA"/>
</dbReference>
<dbReference type="GO" id="GO:0016747">
    <property type="term" value="F:acyltransferase activity, transferring groups other than amino-acyl groups"/>
    <property type="evidence" value="ECO:0007669"/>
    <property type="project" value="InterPro"/>
</dbReference>
<dbReference type="AlphaFoldDB" id="A0A3M2IUD5"/>
<feature type="non-terminal residue" evidence="2">
    <location>
        <position position="1"/>
    </location>
</feature>
<dbReference type="Pfam" id="PF00583">
    <property type="entry name" value="Acetyltransf_1"/>
    <property type="match status" value="1"/>
</dbReference>
<gene>
    <name evidence="2" type="ORF">EBM89_19290</name>
</gene>
<name>A0A3M2IUD5_9CELL</name>
<reference evidence="2 3" key="1">
    <citation type="submission" date="2018-10" db="EMBL/GenBank/DDBJ databases">
        <title>Isolation, diversity and antifungal activity of actinobacteria from wheat.</title>
        <authorList>
            <person name="Han C."/>
        </authorList>
    </citation>
    <scope>NUCLEOTIDE SEQUENCE [LARGE SCALE GENOMIC DNA]</scope>
    <source>
        <strain evidence="2 3">NEAU-YY56</strain>
    </source>
</reference>
<dbReference type="SUPFAM" id="SSF55729">
    <property type="entry name" value="Acyl-CoA N-acyltransferases (Nat)"/>
    <property type="match status" value="1"/>
</dbReference>
<evidence type="ECO:0000313" key="2">
    <source>
        <dbReference type="EMBL" id="RMI03531.1"/>
    </source>
</evidence>
<dbReference type="InterPro" id="IPR016181">
    <property type="entry name" value="Acyl_CoA_acyltransferase"/>
</dbReference>